<organism evidence="3 4">
    <name type="scientific">Crucibulum laeve</name>
    <dbReference type="NCBI Taxonomy" id="68775"/>
    <lineage>
        <taxon>Eukaryota</taxon>
        <taxon>Fungi</taxon>
        <taxon>Dikarya</taxon>
        <taxon>Basidiomycota</taxon>
        <taxon>Agaricomycotina</taxon>
        <taxon>Agaricomycetes</taxon>
        <taxon>Agaricomycetidae</taxon>
        <taxon>Agaricales</taxon>
        <taxon>Agaricineae</taxon>
        <taxon>Nidulariaceae</taxon>
        <taxon>Crucibulum</taxon>
    </lineage>
</organism>
<dbReference type="InterPro" id="IPR036420">
    <property type="entry name" value="BRCT_dom_sf"/>
</dbReference>
<dbReference type="PROSITE" id="PS50172">
    <property type="entry name" value="BRCT"/>
    <property type="match status" value="1"/>
</dbReference>
<evidence type="ECO:0000313" key="3">
    <source>
        <dbReference type="EMBL" id="TFK35315.1"/>
    </source>
</evidence>
<dbReference type="OrthoDB" id="2874767at2759"/>
<keyword evidence="4" id="KW-1185">Reference proteome</keyword>
<feature type="region of interest" description="Disordered" evidence="1">
    <location>
        <begin position="142"/>
        <end position="262"/>
    </location>
</feature>
<accession>A0A5C3LR60</accession>
<proteinExistence type="predicted"/>
<dbReference type="EMBL" id="ML213622">
    <property type="protein sequence ID" value="TFK35315.1"/>
    <property type="molecule type" value="Genomic_DNA"/>
</dbReference>
<evidence type="ECO:0000259" key="2">
    <source>
        <dbReference type="PROSITE" id="PS50172"/>
    </source>
</evidence>
<protein>
    <recommendedName>
        <fullName evidence="2">BRCT domain-containing protein</fullName>
    </recommendedName>
</protein>
<dbReference type="AlphaFoldDB" id="A0A5C3LR60"/>
<dbReference type="InterPro" id="IPR001357">
    <property type="entry name" value="BRCT_dom"/>
</dbReference>
<gene>
    <name evidence="3" type="ORF">BDQ12DRAFT_737619</name>
</gene>
<evidence type="ECO:0000256" key="1">
    <source>
        <dbReference type="SAM" id="MobiDB-lite"/>
    </source>
</evidence>
<sequence length="318" mass="34545">MPLTFAGVRYHLAICLSISRVNNLRHALNANGSTEAAGLEDETFTHVVTDSHRFEGWEVVEERNARMRESKGVERSAGEGGEEQKEIHVVTDTWVEKSIIHGKMQPEETYSADPLMLFSGVVTCATTLRSFLLESQRSVANGALDSPKTSRTSSLSTVNHRNMPPPCTTRSTTTRPKKAKKATVDDDDSDIEVVEEVSPVKKLSKTQVKASSSPSKPARKPIANGKGKSKTAPPPTTDEVEPLPTDAMDVDSETGTESEKQDVNVVRKKLLRRVTASLWSPVTSRFSAYLSQPRNGSRSGVAGECGGMELALAHEASL</sequence>
<feature type="compositionally biased region" description="Acidic residues" evidence="1">
    <location>
        <begin position="185"/>
        <end position="195"/>
    </location>
</feature>
<dbReference type="SUPFAM" id="SSF52113">
    <property type="entry name" value="BRCT domain"/>
    <property type="match status" value="1"/>
</dbReference>
<reference evidence="3 4" key="1">
    <citation type="journal article" date="2019" name="Nat. Ecol. Evol.">
        <title>Megaphylogeny resolves global patterns of mushroom evolution.</title>
        <authorList>
            <person name="Varga T."/>
            <person name="Krizsan K."/>
            <person name="Foldi C."/>
            <person name="Dima B."/>
            <person name="Sanchez-Garcia M."/>
            <person name="Sanchez-Ramirez S."/>
            <person name="Szollosi G.J."/>
            <person name="Szarkandi J.G."/>
            <person name="Papp V."/>
            <person name="Albert L."/>
            <person name="Andreopoulos W."/>
            <person name="Angelini C."/>
            <person name="Antonin V."/>
            <person name="Barry K.W."/>
            <person name="Bougher N.L."/>
            <person name="Buchanan P."/>
            <person name="Buyck B."/>
            <person name="Bense V."/>
            <person name="Catcheside P."/>
            <person name="Chovatia M."/>
            <person name="Cooper J."/>
            <person name="Damon W."/>
            <person name="Desjardin D."/>
            <person name="Finy P."/>
            <person name="Geml J."/>
            <person name="Haridas S."/>
            <person name="Hughes K."/>
            <person name="Justo A."/>
            <person name="Karasinski D."/>
            <person name="Kautmanova I."/>
            <person name="Kiss B."/>
            <person name="Kocsube S."/>
            <person name="Kotiranta H."/>
            <person name="LaButti K.M."/>
            <person name="Lechner B.E."/>
            <person name="Liimatainen K."/>
            <person name="Lipzen A."/>
            <person name="Lukacs Z."/>
            <person name="Mihaltcheva S."/>
            <person name="Morgado L.N."/>
            <person name="Niskanen T."/>
            <person name="Noordeloos M.E."/>
            <person name="Ohm R.A."/>
            <person name="Ortiz-Santana B."/>
            <person name="Ovrebo C."/>
            <person name="Racz N."/>
            <person name="Riley R."/>
            <person name="Savchenko A."/>
            <person name="Shiryaev A."/>
            <person name="Soop K."/>
            <person name="Spirin V."/>
            <person name="Szebenyi C."/>
            <person name="Tomsovsky M."/>
            <person name="Tulloss R.E."/>
            <person name="Uehling J."/>
            <person name="Grigoriev I.V."/>
            <person name="Vagvolgyi C."/>
            <person name="Papp T."/>
            <person name="Martin F.M."/>
            <person name="Miettinen O."/>
            <person name="Hibbett D.S."/>
            <person name="Nagy L.G."/>
        </authorList>
    </citation>
    <scope>NUCLEOTIDE SEQUENCE [LARGE SCALE GENOMIC DNA]</scope>
    <source>
        <strain evidence="3 4">CBS 166.37</strain>
    </source>
</reference>
<feature type="domain" description="BRCT" evidence="2">
    <location>
        <begin position="1"/>
        <end position="112"/>
    </location>
</feature>
<feature type="compositionally biased region" description="Low complexity" evidence="1">
    <location>
        <begin position="209"/>
        <end position="223"/>
    </location>
</feature>
<feature type="compositionally biased region" description="Polar residues" evidence="1">
    <location>
        <begin position="147"/>
        <end position="160"/>
    </location>
</feature>
<dbReference type="Gene3D" id="3.40.50.10190">
    <property type="entry name" value="BRCT domain"/>
    <property type="match status" value="1"/>
</dbReference>
<name>A0A5C3LR60_9AGAR</name>
<dbReference type="Proteomes" id="UP000308652">
    <property type="component" value="Unassembled WGS sequence"/>
</dbReference>
<evidence type="ECO:0000313" key="4">
    <source>
        <dbReference type="Proteomes" id="UP000308652"/>
    </source>
</evidence>